<evidence type="ECO:0000256" key="1">
    <source>
        <dbReference type="ARBA" id="ARBA00008985"/>
    </source>
</evidence>
<keyword evidence="11" id="KW-1185">Reference proteome</keyword>
<name>A0A914BSA4_PATMI</name>
<comment type="similarity">
    <text evidence="1 8">Belongs to the NTAQ1 family.</text>
</comment>
<dbReference type="EC" id="3.5.1.122" evidence="3 8"/>
<dbReference type="InterPro" id="IPR023128">
    <property type="entry name" value="Prot_N_Gln_amidohydro_ab_roll"/>
</dbReference>
<dbReference type="RefSeq" id="XP_038079173.1">
    <property type="nucleotide sequence ID" value="XM_038223245.1"/>
</dbReference>
<dbReference type="GO" id="GO:0005829">
    <property type="term" value="C:cytosol"/>
    <property type="evidence" value="ECO:0007669"/>
    <property type="project" value="TreeGrafter"/>
</dbReference>
<dbReference type="OrthoDB" id="191192at2759"/>
<comment type="catalytic activity">
    <reaction evidence="7 8">
        <text>N-terminal L-glutaminyl-[protein] + H2O = N-terminal L-glutamyl-[protein] + NH4(+)</text>
        <dbReference type="Rhea" id="RHEA:50680"/>
        <dbReference type="Rhea" id="RHEA-COMP:12668"/>
        <dbReference type="Rhea" id="RHEA-COMP:12777"/>
        <dbReference type="ChEBI" id="CHEBI:15377"/>
        <dbReference type="ChEBI" id="CHEBI:28938"/>
        <dbReference type="ChEBI" id="CHEBI:64721"/>
        <dbReference type="ChEBI" id="CHEBI:64722"/>
        <dbReference type="EC" id="3.5.1.122"/>
    </reaction>
</comment>
<dbReference type="EnsemblMetazoa" id="XM_038223245.1">
    <property type="protein sequence ID" value="XP_038079173.1"/>
    <property type="gene ID" value="LOC119746352"/>
</dbReference>
<evidence type="ECO:0000256" key="7">
    <source>
        <dbReference type="ARBA" id="ARBA00048768"/>
    </source>
</evidence>
<evidence type="ECO:0000313" key="11">
    <source>
        <dbReference type="Proteomes" id="UP000887568"/>
    </source>
</evidence>
<sequence length="205" mass="23726">MKIGLYSITMTFFAREDCVYTNCYWYVRSWSEENVWKLCEYAQEHHQDQLEHFLAVFISNSAKTIPIWHQKAGNGPDQPVVWDYHVICIHCPEVSDPQVYDLDSLLPFPCPLVQYLQSAIQSDASLKVQYHRKFRVVPAELFLKTFASDRSHMRTADGTWMKPPPPYHCIATTESTMNLDDFICMDPSVGVGQVMDLATFTKQFT</sequence>
<dbReference type="Proteomes" id="UP000887568">
    <property type="component" value="Unplaced"/>
</dbReference>
<protein>
    <recommendedName>
        <fullName evidence="4 8">Protein N-terminal glutamine amidohydrolase</fullName>
        <ecNumber evidence="3 8">3.5.1.122</ecNumber>
    </recommendedName>
    <alternativeName>
        <fullName evidence="6 8">Protein NH2-terminal glutamine deamidase</fullName>
    </alternativeName>
</protein>
<reference evidence="10" key="1">
    <citation type="submission" date="2022-11" db="UniProtKB">
        <authorList>
            <consortium name="EnsemblMetazoa"/>
        </authorList>
    </citation>
    <scope>IDENTIFICATION</scope>
</reference>
<dbReference type="Pfam" id="PF09764">
    <property type="entry name" value="Nt_Gln_amidase"/>
    <property type="match status" value="1"/>
</dbReference>
<proteinExistence type="inferred from homology"/>
<keyword evidence="5 8" id="KW-0378">Hydrolase</keyword>
<dbReference type="PANTHER" id="PTHR13035:SF0">
    <property type="entry name" value="PROTEIN N-TERMINAL GLUTAMINE AMIDOHYDROLASE"/>
    <property type="match status" value="1"/>
</dbReference>
<dbReference type="GO" id="GO:0008418">
    <property type="term" value="F:protein-N-terminal asparagine amidohydrolase activity"/>
    <property type="evidence" value="ECO:0007669"/>
    <property type="project" value="UniProtKB-UniRule"/>
</dbReference>
<dbReference type="FunFam" id="3.10.620.10:FF:000001">
    <property type="entry name" value="Blast:Protein N-terminal glutamine amidohydrolase"/>
    <property type="match status" value="1"/>
</dbReference>
<dbReference type="PANTHER" id="PTHR13035">
    <property type="entry name" value="PROTEIN N-TERMINAL GLUTAMINE AMIDOHYDROLASE"/>
    <property type="match status" value="1"/>
</dbReference>
<organism evidence="10 11">
    <name type="scientific">Patiria miniata</name>
    <name type="common">Bat star</name>
    <name type="synonym">Asterina miniata</name>
    <dbReference type="NCBI Taxonomy" id="46514"/>
    <lineage>
        <taxon>Eukaryota</taxon>
        <taxon>Metazoa</taxon>
        <taxon>Echinodermata</taxon>
        <taxon>Eleutherozoa</taxon>
        <taxon>Asterozoa</taxon>
        <taxon>Asteroidea</taxon>
        <taxon>Valvatacea</taxon>
        <taxon>Valvatida</taxon>
        <taxon>Asterinidae</taxon>
        <taxon>Patiria</taxon>
    </lineage>
</organism>
<dbReference type="InterPro" id="IPR039733">
    <property type="entry name" value="NTAQ1"/>
</dbReference>
<dbReference type="CTD" id="55093"/>
<accession>A0A914BSA4</accession>
<dbReference type="GO" id="GO:0070773">
    <property type="term" value="F:protein-N-terminal glutamine amidohydrolase activity"/>
    <property type="evidence" value="ECO:0007669"/>
    <property type="project" value="UniProtKB-UniRule"/>
</dbReference>
<evidence type="ECO:0000256" key="5">
    <source>
        <dbReference type="ARBA" id="ARBA00022801"/>
    </source>
</evidence>
<evidence type="ECO:0000256" key="4">
    <source>
        <dbReference type="ARBA" id="ARBA00021247"/>
    </source>
</evidence>
<evidence type="ECO:0000256" key="3">
    <source>
        <dbReference type="ARBA" id="ARBA00012718"/>
    </source>
</evidence>
<evidence type="ECO:0000256" key="8">
    <source>
        <dbReference type="RuleBase" id="RU367082"/>
    </source>
</evidence>
<dbReference type="GO" id="GO:0005634">
    <property type="term" value="C:nucleus"/>
    <property type="evidence" value="ECO:0007669"/>
    <property type="project" value="TreeGrafter"/>
</dbReference>
<evidence type="ECO:0000256" key="6">
    <source>
        <dbReference type="ARBA" id="ARBA00029677"/>
    </source>
</evidence>
<feature type="domain" description="Protein N-terminal glutamine amidohydrolase alpha beta roll" evidence="9">
    <location>
        <begin position="26"/>
        <end position="204"/>
    </location>
</feature>
<dbReference type="InterPro" id="IPR037132">
    <property type="entry name" value="N_Gln_amidohydro_ab_roll_sf"/>
</dbReference>
<dbReference type="OMA" id="GWGTVYS"/>
<comment type="function">
    <text evidence="8">Mediates the side-chain deamidation of N-terminal glutamine residues to glutamate, an important step in N-end rule pathway of protein degradation. Conversion of the resulting N-terminal glutamine to glutamate renders the protein susceptible to arginylation, polyubiquitination and degradation as specified by the N-end rule. Does not act on substrates with internal or C-terminal glutamine and does not act on non-glutamine residues in any position.</text>
</comment>
<evidence type="ECO:0000313" key="10">
    <source>
        <dbReference type="EnsemblMetazoa" id="XP_038079173.1"/>
    </source>
</evidence>
<evidence type="ECO:0000259" key="9">
    <source>
        <dbReference type="Pfam" id="PF09764"/>
    </source>
</evidence>
<evidence type="ECO:0000256" key="2">
    <source>
        <dbReference type="ARBA" id="ARBA00011245"/>
    </source>
</evidence>
<dbReference type="Gene3D" id="3.10.620.10">
    <property type="entry name" value="Protein N-terminal glutamine amidohydrolase, alpha beta roll"/>
    <property type="match status" value="1"/>
</dbReference>
<dbReference type="AlphaFoldDB" id="A0A914BSA4"/>
<dbReference type="GeneID" id="119746352"/>
<comment type="subunit">
    <text evidence="2 8">Monomer.</text>
</comment>